<gene>
    <name evidence="2" type="ORF">P4R38_07405</name>
</gene>
<proteinExistence type="predicted"/>
<organism evidence="2 3">
    <name type="scientific">Luteipulveratus flavus</name>
    <dbReference type="NCBI Taxonomy" id="3031728"/>
    <lineage>
        <taxon>Bacteria</taxon>
        <taxon>Bacillati</taxon>
        <taxon>Actinomycetota</taxon>
        <taxon>Actinomycetes</taxon>
        <taxon>Micrococcales</taxon>
        <taxon>Dermacoccaceae</taxon>
        <taxon>Luteipulveratus</taxon>
    </lineage>
</organism>
<evidence type="ECO:0000313" key="2">
    <source>
        <dbReference type="EMBL" id="MDF8264061.1"/>
    </source>
</evidence>
<dbReference type="InterPro" id="IPR024344">
    <property type="entry name" value="MDMPI_metal-binding"/>
</dbReference>
<dbReference type="RefSeq" id="WP_277191657.1">
    <property type="nucleotide sequence ID" value="NZ_JAROAV010000024.1"/>
</dbReference>
<keyword evidence="3" id="KW-1185">Reference proteome</keyword>
<reference evidence="2 3" key="1">
    <citation type="submission" date="2023-03" db="EMBL/GenBank/DDBJ databases">
        <title>YIM 133296 draft genome.</title>
        <authorList>
            <person name="Xiong L."/>
        </authorList>
    </citation>
    <scope>NUCLEOTIDE SEQUENCE [LARGE SCALE GENOMIC DNA]</scope>
    <source>
        <strain evidence="2 3">YIM 133296</strain>
    </source>
</reference>
<dbReference type="InterPro" id="IPR034660">
    <property type="entry name" value="DinB/YfiT-like"/>
</dbReference>
<accession>A0ABT6C542</accession>
<dbReference type="InterPro" id="IPR017517">
    <property type="entry name" value="Maleyloyr_isom"/>
</dbReference>
<dbReference type="Proteomes" id="UP001528912">
    <property type="component" value="Unassembled WGS sequence"/>
</dbReference>
<protein>
    <submittedName>
        <fullName evidence="2">Maleylpyruvate isomerase family mycothiol-dependent enzyme</fullName>
    </submittedName>
</protein>
<name>A0ABT6C542_9MICO</name>
<dbReference type="SUPFAM" id="SSF55718">
    <property type="entry name" value="SCP-like"/>
    <property type="match status" value="1"/>
</dbReference>
<dbReference type="InterPro" id="IPR036527">
    <property type="entry name" value="SCP2_sterol-bd_dom_sf"/>
</dbReference>
<evidence type="ECO:0000313" key="3">
    <source>
        <dbReference type="Proteomes" id="UP001528912"/>
    </source>
</evidence>
<comment type="caution">
    <text evidence="2">The sequence shown here is derived from an EMBL/GenBank/DDBJ whole genome shotgun (WGS) entry which is preliminary data.</text>
</comment>
<evidence type="ECO:0000259" key="1">
    <source>
        <dbReference type="Pfam" id="PF11716"/>
    </source>
</evidence>
<feature type="domain" description="Mycothiol-dependent maleylpyruvate isomerase metal-binding" evidence="1">
    <location>
        <begin position="18"/>
        <end position="155"/>
    </location>
</feature>
<dbReference type="SUPFAM" id="SSF109854">
    <property type="entry name" value="DinB/YfiT-like putative metalloenzymes"/>
    <property type="match status" value="1"/>
</dbReference>
<keyword evidence="2" id="KW-0413">Isomerase</keyword>
<dbReference type="GO" id="GO:0016853">
    <property type="term" value="F:isomerase activity"/>
    <property type="evidence" value="ECO:0007669"/>
    <property type="project" value="UniProtKB-KW"/>
</dbReference>
<dbReference type="Gene3D" id="1.20.120.450">
    <property type="entry name" value="dinb family like domain"/>
    <property type="match status" value="1"/>
</dbReference>
<dbReference type="EMBL" id="JAROAV010000024">
    <property type="protein sequence ID" value="MDF8264061.1"/>
    <property type="molecule type" value="Genomic_DNA"/>
</dbReference>
<dbReference type="NCBIfam" id="TIGR03083">
    <property type="entry name" value="maleylpyruvate isomerase family mycothiol-dependent enzyme"/>
    <property type="match status" value="1"/>
</dbReference>
<dbReference type="Pfam" id="PF11716">
    <property type="entry name" value="MDMPI_N"/>
    <property type="match status" value="1"/>
</dbReference>
<sequence>MTADLPDHPSAVATPEALERETGRLRDTVGRLTPDDLVGPSLCTGWSRGHVVSHLTANALGLADVVRSAVDGADTTMYASEAARDADIEAGAGRSPAEHLDRLTTASRELAGLLSRLTPAHDDATCERTPGGVTVLVRAVPFLRLREVAYHHVDLLHGFAFADLDDRTCAAFLGHELKGLAAADAPPDLVVAAEGYAPVRLEAGGVTVSGAAPALLGWLTRGLTDGVTSDAGDLPHRPEA</sequence>